<gene>
    <name evidence="2" type="ORF">D6850_11905</name>
</gene>
<dbReference type="OrthoDB" id="9835129at2"/>
<reference evidence="2 3" key="1">
    <citation type="submission" date="2018-09" db="EMBL/GenBank/DDBJ databases">
        <title>Roseovarius spongiae sp. nov., isolated from a marine sponge.</title>
        <authorList>
            <person name="Zhuang L."/>
            <person name="Luo L."/>
        </authorList>
    </citation>
    <scope>NUCLEOTIDE SEQUENCE [LARGE SCALE GENOMIC DNA]</scope>
    <source>
        <strain evidence="2 3">HN-E21</strain>
    </source>
</reference>
<name>A0A3A8ATF1_9RHOB</name>
<keyword evidence="1" id="KW-0732">Signal</keyword>
<dbReference type="RefSeq" id="WP_121167194.1">
    <property type="nucleotide sequence ID" value="NZ_RAPE01000003.1"/>
</dbReference>
<accession>A0A3A8ATF1</accession>
<evidence type="ECO:0000256" key="1">
    <source>
        <dbReference type="SAM" id="SignalP"/>
    </source>
</evidence>
<feature type="signal peptide" evidence="1">
    <location>
        <begin position="1"/>
        <end position="23"/>
    </location>
</feature>
<organism evidence="2 3">
    <name type="scientific">Roseovarius spongiae</name>
    <dbReference type="NCBI Taxonomy" id="2320272"/>
    <lineage>
        <taxon>Bacteria</taxon>
        <taxon>Pseudomonadati</taxon>
        <taxon>Pseudomonadota</taxon>
        <taxon>Alphaproteobacteria</taxon>
        <taxon>Rhodobacterales</taxon>
        <taxon>Roseobacteraceae</taxon>
        <taxon>Roseovarius</taxon>
    </lineage>
</organism>
<feature type="chain" id="PRO_5017385463" evidence="1">
    <location>
        <begin position="24"/>
        <end position="199"/>
    </location>
</feature>
<dbReference type="Proteomes" id="UP000281128">
    <property type="component" value="Unassembled WGS sequence"/>
</dbReference>
<dbReference type="AlphaFoldDB" id="A0A3A8ATF1"/>
<evidence type="ECO:0000313" key="3">
    <source>
        <dbReference type="Proteomes" id="UP000281128"/>
    </source>
</evidence>
<evidence type="ECO:0000313" key="2">
    <source>
        <dbReference type="EMBL" id="RKF13890.1"/>
    </source>
</evidence>
<proteinExistence type="predicted"/>
<comment type="caution">
    <text evidence="2">The sequence shown here is derived from an EMBL/GenBank/DDBJ whole genome shotgun (WGS) entry which is preliminary data.</text>
</comment>
<dbReference type="EMBL" id="RAPE01000003">
    <property type="protein sequence ID" value="RKF13890.1"/>
    <property type="molecule type" value="Genomic_DNA"/>
</dbReference>
<protein>
    <submittedName>
        <fullName evidence="2">Uncharacterized protein</fullName>
    </submittedName>
</protein>
<keyword evidence="3" id="KW-1185">Reference proteome</keyword>
<sequence>MRVLRPGVIALILTWCLLSPAHAEFTYKPLKEPNYRVWEGKHLSKWLQGNVKAPFREVLVVFPVGKELAICDNVIFERNAKYSIRGQWELLEAKIEGRKITFELEAEGEAEASYIRHAGTGMQTIDFEEPVWKSFPAGGFYEAQAKRLCLSSNGNRRCEPASRAGVPPLYVVGILADKTASRQMICSYFAFISNPDRKD</sequence>